<dbReference type="GO" id="GO:0008237">
    <property type="term" value="F:metallopeptidase activity"/>
    <property type="evidence" value="ECO:0007669"/>
    <property type="project" value="InterPro"/>
</dbReference>
<dbReference type="PANTHER" id="PTHR30164">
    <property type="entry name" value="MTFA PEPTIDASE"/>
    <property type="match status" value="1"/>
</dbReference>
<name>D5EJ22_CORAD</name>
<dbReference type="InterPro" id="IPR024079">
    <property type="entry name" value="MetalloPept_cat_dom_sf"/>
</dbReference>
<dbReference type="RefSeq" id="WP_013043143.1">
    <property type="nucleotide sequence ID" value="NC_014008.1"/>
</dbReference>
<dbReference type="AlphaFoldDB" id="D5EJ22"/>
<reference evidence="1 2" key="1">
    <citation type="journal article" date="2010" name="Stand. Genomic Sci.">
        <title>Complete genome sequence of Coraliomargarita akajimensis type strain (04OKA010-24).</title>
        <authorList>
            <person name="Mavromatis K."/>
            <person name="Abt B."/>
            <person name="Brambilla E."/>
            <person name="Lapidus A."/>
            <person name="Copeland A."/>
            <person name="Deshpande S."/>
            <person name="Nolan M."/>
            <person name="Lucas S."/>
            <person name="Tice H."/>
            <person name="Cheng J.F."/>
            <person name="Han C."/>
            <person name="Detter J.C."/>
            <person name="Woyke T."/>
            <person name="Goodwin L."/>
            <person name="Pitluck S."/>
            <person name="Held B."/>
            <person name="Brettin T."/>
            <person name="Tapia R."/>
            <person name="Ivanova N."/>
            <person name="Mikhailova N."/>
            <person name="Pati A."/>
            <person name="Liolios K."/>
            <person name="Chen A."/>
            <person name="Palaniappan K."/>
            <person name="Land M."/>
            <person name="Hauser L."/>
            <person name="Chang Y.J."/>
            <person name="Jeffries C.D."/>
            <person name="Rohde M."/>
            <person name="Goker M."/>
            <person name="Bristow J."/>
            <person name="Eisen J.A."/>
            <person name="Markowitz V."/>
            <person name="Hugenholtz P."/>
            <person name="Klenk H.P."/>
            <person name="Kyrpides N.C."/>
        </authorList>
    </citation>
    <scope>NUCLEOTIDE SEQUENCE [LARGE SCALE GENOMIC DNA]</scope>
    <source>
        <strain evidence="2">DSM 45221 / IAM 15411 / JCM 23193 / KCTC 12865</strain>
    </source>
</reference>
<evidence type="ECO:0000313" key="2">
    <source>
        <dbReference type="Proteomes" id="UP000000925"/>
    </source>
</evidence>
<dbReference type="STRING" id="583355.Caka_1402"/>
<protein>
    <recommendedName>
        <fullName evidence="3">Zinc-dependent peptidase</fullName>
    </recommendedName>
</protein>
<sequence length="264" mass="30131">MSIWESLKALFHSKEPVDAIFKDEWCGYLSNNLPLYSKLPDDLRERLHGKIAEFVANTFFEGCGGLELTEEMILTVAGQACLLIVNRNGRPYPHLRSVILYPKSYTTTVRERGPGGTIIERKVHRLGESWSNGTVILSWNSVQNGAQNINDGHNVTFHEFAHQLDSADGRTDGVPDLDSAAAYHTWGQVMSENFERLVKDARKGRKTVLDHYGATNRAEYFAVATEAFFEKPRQMLKKRPELYHELKEYYHIDPLEWFQPKSAA</sequence>
<dbReference type="GO" id="GO:0004177">
    <property type="term" value="F:aminopeptidase activity"/>
    <property type="evidence" value="ECO:0007669"/>
    <property type="project" value="TreeGrafter"/>
</dbReference>
<keyword evidence="2" id="KW-1185">Reference proteome</keyword>
<dbReference type="HOGENOM" id="CLU_063037_0_1_0"/>
<dbReference type="Pfam" id="PF06167">
    <property type="entry name" value="Peptidase_M90"/>
    <property type="match status" value="1"/>
</dbReference>
<dbReference type="PANTHER" id="PTHR30164:SF2">
    <property type="entry name" value="PROTEIN MTFA"/>
    <property type="match status" value="1"/>
</dbReference>
<dbReference type="InterPro" id="IPR042252">
    <property type="entry name" value="MtfA_N"/>
</dbReference>
<dbReference type="Gene3D" id="3.40.390.10">
    <property type="entry name" value="Collagenase (Catalytic Domain)"/>
    <property type="match status" value="1"/>
</dbReference>
<gene>
    <name evidence="1" type="ordered locus">Caka_1402</name>
</gene>
<dbReference type="Gene3D" id="1.10.472.150">
    <property type="entry name" value="Glucose-regulated metallo-peptidase M90, N-terminal domain"/>
    <property type="match status" value="1"/>
</dbReference>
<dbReference type="InterPro" id="IPR010384">
    <property type="entry name" value="MtfA_fam"/>
</dbReference>
<dbReference type="KEGG" id="caa:Caka_1402"/>
<dbReference type="CDD" id="cd20169">
    <property type="entry name" value="Peptidase_M90_mtfA"/>
    <property type="match status" value="1"/>
</dbReference>
<dbReference type="GO" id="GO:0005829">
    <property type="term" value="C:cytosol"/>
    <property type="evidence" value="ECO:0007669"/>
    <property type="project" value="TreeGrafter"/>
</dbReference>
<dbReference type="eggNOG" id="COG3228">
    <property type="taxonomic scope" value="Bacteria"/>
</dbReference>
<accession>D5EJ22</accession>
<dbReference type="OrthoDB" id="9786424at2"/>
<proteinExistence type="predicted"/>
<dbReference type="SUPFAM" id="SSF55486">
    <property type="entry name" value="Metalloproteases ('zincins'), catalytic domain"/>
    <property type="match status" value="1"/>
</dbReference>
<dbReference type="EMBL" id="CP001998">
    <property type="protein sequence ID" value="ADE54421.1"/>
    <property type="molecule type" value="Genomic_DNA"/>
</dbReference>
<evidence type="ECO:0000313" key="1">
    <source>
        <dbReference type="EMBL" id="ADE54421.1"/>
    </source>
</evidence>
<organism evidence="1 2">
    <name type="scientific">Coraliomargarita akajimensis (strain DSM 45221 / IAM 15411 / JCM 23193 / KCTC 12865 / 04OKA010-24)</name>
    <dbReference type="NCBI Taxonomy" id="583355"/>
    <lineage>
        <taxon>Bacteria</taxon>
        <taxon>Pseudomonadati</taxon>
        <taxon>Verrucomicrobiota</taxon>
        <taxon>Opitutia</taxon>
        <taxon>Puniceicoccales</taxon>
        <taxon>Coraliomargaritaceae</taxon>
        <taxon>Coraliomargarita</taxon>
    </lineage>
</organism>
<dbReference type="Proteomes" id="UP000000925">
    <property type="component" value="Chromosome"/>
</dbReference>
<evidence type="ECO:0008006" key="3">
    <source>
        <dbReference type="Google" id="ProtNLM"/>
    </source>
</evidence>